<dbReference type="InterPro" id="IPR003462">
    <property type="entry name" value="ODC_Mu_crystall"/>
</dbReference>
<sequence length="296" mass="31285">MRLAFSLHSQGSGRVFPLIREHLHTGGVFGIKAGDIAGDNVLGFKAAGFWPGNRELGSEPHQATVMLFDPATGRPLCLMDGNAITAERTGAAGGIGLQELARPDSGSLCVFGTGVQARVQLRYALKVLPGIRHVRYVSANGQPDLAFEAAFHGKCELRLAANRDEAVAASDVVITATTGGGALFSLDAVRPGTHLNCVGSDTAGKRELPPGLLARARVVVDDLAQSRSVGECQWASGTECTEMGSLIAKQHKPLRKDDEITVFDMTGIALQDLTVARTLYEGARARGQGTSVAWPW</sequence>
<dbReference type="Pfam" id="PF02423">
    <property type="entry name" value="OCD_Mu_crystall"/>
    <property type="match status" value="1"/>
</dbReference>
<dbReference type="Gene3D" id="3.30.1780.10">
    <property type="entry name" value="ornithine cyclodeaminase, domain 1"/>
    <property type="match status" value="1"/>
</dbReference>
<gene>
    <name evidence="1" type="ORF">GCM10023144_00290</name>
</gene>
<evidence type="ECO:0000313" key="1">
    <source>
        <dbReference type="EMBL" id="GAA4321209.1"/>
    </source>
</evidence>
<keyword evidence="2" id="KW-1185">Reference proteome</keyword>
<reference evidence="2" key="1">
    <citation type="journal article" date="2019" name="Int. J. Syst. Evol. Microbiol.">
        <title>The Global Catalogue of Microorganisms (GCM) 10K type strain sequencing project: providing services to taxonomists for standard genome sequencing and annotation.</title>
        <authorList>
            <consortium name="The Broad Institute Genomics Platform"/>
            <consortium name="The Broad Institute Genome Sequencing Center for Infectious Disease"/>
            <person name="Wu L."/>
            <person name="Ma J."/>
        </authorList>
    </citation>
    <scope>NUCLEOTIDE SEQUENCE [LARGE SCALE GENOMIC DNA]</scope>
    <source>
        <strain evidence="2">JCM 17666</strain>
    </source>
</reference>
<protein>
    <submittedName>
        <fullName evidence="1">Ornithine cyclodeaminase family protein</fullName>
    </submittedName>
</protein>
<dbReference type="Proteomes" id="UP001501671">
    <property type="component" value="Unassembled WGS sequence"/>
</dbReference>
<dbReference type="InterPro" id="IPR023401">
    <property type="entry name" value="ODC_N"/>
</dbReference>
<dbReference type="InterPro" id="IPR036291">
    <property type="entry name" value="NAD(P)-bd_dom_sf"/>
</dbReference>
<dbReference type="PANTHER" id="PTHR13812:SF19">
    <property type="entry name" value="KETIMINE REDUCTASE MU-CRYSTALLIN"/>
    <property type="match status" value="1"/>
</dbReference>
<organism evidence="1 2">
    <name type="scientific">Pigmentiphaga soli</name>
    <dbReference type="NCBI Taxonomy" id="1007095"/>
    <lineage>
        <taxon>Bacteria</taxon>
        <taxon>Pseudomonadati</taxon>
        <taxon>Pseudomonadota</taxon>
        <taxon>Betaproteobacteria</taxon>
        <taxon>Burkholderiales</taxon>
        <taxon>Alcaligenaceae</taxon>
        <taxon>Pigmentiphaga</taxon>
    </lineage>
</organism>
<dbReference type="EMBL" id="BAABFO010000001">
    <property type="protein sequence ID" value="GAA4321209.1"/>
    <property type="molecule type" value="Genomic_DNA"/>
</dbReference>
<proteinExistence type="predicted"/>
<dbReference type="SUPFAM" id="SSF51735">
    <property type="entry name" value="NAD(P)-binding Rossmann-fold domains"/>
    <property type="match status" value="1"/>
</dbReference>
<evidence type="ECO:0000313" key="2">
    <source>
        <dbReference type="Proteomes" id="UP001501671"/>
    </source>
</evidence>
<name>A0ABP8GBF4_9BURK</name>
<dbReference type="PIRSF" id="PIRSF001439">
    <property type="entry name" value="CryM"/>
    <property type="match status" value="1"/>
</dbReference>
<dbReference type="PANTHER" id="PTHR13812">
    <property type="entry name" value="KETIMINE REDUCTASE MU-CRYSTALLIN"/>
    <property type="match status" value="1"/>
</dbReference>
<dbReference type="Gene3D" id="3.40.50.720">
    <property type="entry name" value="NAD(P)-binding Rossmann-like Domain"/>
    <property type="match status" value="1"/>
</dbReference>
<comment type="caution">
    <text evidence="1">The sequence shown here is derived from an EMBL/GenBank/DDBJ whole genome shotgun (WGS) entry which is preliminary data.</text>
</comment>
<accession>A0ABP8GBF4</accession>